<dbReference type="Gene3D" id="2.120.10.10">
    <property type="match status" value="1"/>
</dbReference>
<protein>
    <submittedName>
        <fullName evidence="1">Exo-alpha-sialidase</fullName>
    </submittedName>
</protein>
<keyword evidence="2" id="KW-1185">Reference proteome</keyword>
<proteinExistence type="predicted"/>
<evidence type="ECO:0000313" key="2">
    <source>
        <dbReference type="Proteomes" id="UP000673394"/>
    </source>
</evidence>
<name>A0ABS5CMA1_9BACL</name>
<dbReference type="Proteomes" id="UP000673394">
    <property type="component" value="Unassembled WGS sequence"/>
</dbReference>
<gene>
    <name evidence="1" type="ORF">I8J30_30370</name>
</gene>
<reference evidence="1 2" key="1">
    <citation type="submission" date="2021-04" db="EMBL/GenBank/DDBJ databases">
        <title>Paenibacillus sp. DLE-14 whole genome sequence.</title>
        <authorList>
            <person name="Ham Y.J."/>
        </authorList>
    </citation>
    <scope>NUCLEOTIDE SEQUENCE [LARGE SCALE GENOMIC DNA]</scope>
    <source>
        <strain evidence="1 2">DLE-14</strain>
    </source>
</reference>
<comment type="caution">
    <text evidence="1">The sequence shown here is derived from an EMBL/GenBank/DDBJ whole genome shotgun (WGS) entry which is preliminary data.</text>
</comment>
<organism evidence="1 2">
    <name type="scientific">Paenibacillus lignilyticus</name>
    <dbReference type="NCBI Taxonomy" id="1172615"/>
    <lineage>
        <taxon>Bacteria</taxon>
        <taxon>Bacillati</taxon>
        <taxon>Bacillota</taxon>
        <taxon>Bacilli</taxon>
        <taxon>Bacillales</taxon>
        <taxon>Paenibacillaceae</taxon>
        <taxon>Paenibacillus</taxon>
    </lineage>
</organism>
<accession>A0ABS5CMA1</accession>
<dbReference type="InterPro" id="IPR036278">
    <property type="entry name" value="Sialidase_sf"/>
</dbReference>
<evidence type="ECO:0000313" key="1">
    <source>
        <dbReference type="EMBL" id="MBP3966993.1"/>
    </source>
</evidence>
<sequence>MEILRIDKGGKSVTNFNFQVTPSGNPKFEPSVAVNLLIPGIMLSVAVDESSGPPLIGLYRSLDGGFSWANSLLPLPPGFNGAEAPVVAYGFPNIFIVTAHVFPGEEYGTTVVYKSVDNGATFSAPVIVSPGFGSYINNDETNCTLDASQASPFIGNMYVTYNRQFNVDNGGNSVAFFNRSRDNGATWDQPLLLSNEADQVERPDITVDLVGVVDVAYVTVDPSFNFIVRQSLDGGASFPNAVVVSNVVPVPSPLPVVGYNFRVLTFANIATDRSVGPFTNQAYAVWQDNRLGYADIFMSKRAPDTNNWTTPVSITGAPANSQNFFPAIDVDPLTGVVNIIYYSNQINGFDLDVYVARSINGGQTFTNTRITNVSFNPNASSPTPVPLIGDYIDIVSVPPGGYIGVWMDTSPGTFCIFAGYSDVIIP</sequence>
<dbReference type="SUPFAM" id="SSF50939">
    <property type="entry name" value="Sialidases"/>
    <property type="match status" value="1"/>
</dbReference>
<dbReference type="EMBL" id="JAGKSP010000028">
    <property type="protein sequence ID" value="MBP3966993.1"/>
    <property type="molecule type" value="Genomic_DNA"/>
</dbReference>